<dbReference type="CDD" id="cd00090">
    <property type="entry name" value="HTH_ARSR"/>
    <property type="match status" value="1"/>
</dbReference>
<dbReference type="NCBIfam" id="NF033788">
    <property type="entry name" value="HTH_metalloreg"/>
    <property type="match status" value="1"/>
</dbReference>
<reference evidence="5 6" key="1">
    <citation type="submission" date="2020-01" db="EMBL/GenBank/DDBJ databases">
        <title>Frigidibacter albus SP32T (=CGMCC 1.13995T).</title>
        <authorList>
            <person name="Liao X."/>
        </authorList>
    </citation>
    <scope>NUCLEOTIDE SEQUENCE [LARGE SCALE GENOMIC DNA]</scope>
    <source>
        <strain evidence="5 6">SP32</strain>
    </source>
</reference>
<dbReference type="Proteomes" id="UP000477083">
    <property type="component" value="Unassembled WGS sequence"/>
</dbReference>
<dbReference type="PROSITE" id="PS50987">
    <property type="entry name" value="HTH_ARSR_2"/>
    <property type="match status" value="1"/>
</dbReference>
<evidence type="ECO:0000259" key="4">
    <source>
        <dbReference type="PROSITE" id="PS50987"/>
    </source>
</evidence>
<comment type="caution">
    <text evidence="5">The sequence shown here is derived from an EMBL/GenBank/DDBJ whole genome shotgun (WGS) entry which is preliminary data.</text>
</comment>
<dbReference type="AlphaFoldDB" id="A0A6L8VD12"/>
<dbReference type="EMBL" id="WWNR01000002">
    <property type="protein sequence ID" value="MZQ88197.1"/>
    <property type="molecule type" value="Genomic_DNA"/>
</dbReference>
<organism evidence="5 6">
    <name type="scientific">Frigidibacter albus</name>
    <dbReference type="NCBI Taxonomy" id="1465486"/>
    <lineage>
        <taxon>Bacteria</taxon>
        <taxon>Pseudomonadati</taxon>
        <taxon>Pseudomonadota</taxon>
        <taxon>Alphaproteobacteria</taxon>
        <taxon>Rhodobacterales</taxon>
        <taxon>Paracoccaceae</taxon>
        <taxon>Frigidibacter</taxon>
    </lineage>
</organism>
<dbReference type="SMART" id="SM00418">
    <property type="entry name" value="HTH_ARSR"/>
    <property type="match status" value="1"/>
</dbReference>
<keyword evidence="6" id="KW-1185">Reference proteome</keyword>
<dbReference type="RefSeq" id="WP_161343550.1">
    <property type="nucleotide sequence ID" value="NZ_BMGW01000002.1"/>
</dbReference>
<dbReference type="GO" id="GO:0003700">
    <property type="term" value="F:DNA-binding transcription factor activity"/>
    <property type="evidence" value="ECO:0007669"/>
    <property type="project" value="InterPro"/>
</dbReference>
<dbReference type="PANTHER" id="PTHR43132:SF2">
    <property type="entry name" value="ARSENICAL RESISTANCE OPERON REPRESSOR ARSR-RELATED"/>
    <property type="match status" value="1"/>
</dbReference>
<dbReference type="GO" id="GO:0003677">
    <property type="term" value="F:DNA binding"/>
    <property type="evidence" value="ECO:0007669"/>
    <property type="project" value="UniProtKB-KW"/>
</dbReference>
<proteinExistence type="predicted"/>
<evidence type="ECO:0000313" key="5">
    <source>
        <dbReference type="EMBL" id="MZQ88197.1"/>
    </source>
</evidence>
<dbReference type="InterPro" id="IPR001845">
    <property type="entry name" value="HTH_ArsR_DNA-bd_dom"/>
</dbReference>
<accession>A0A6L8VD12</accession>
<keyword evidence="1" id="KW-0805">Transcription regulation</keyword>
<keyword evidence="2" id="KW-0238">DNA-binding</keyword>
<sequence length="131" mass="13964">MERRQVLSALSALASETRLDLVRLLVPAGKEGLSAGDIARQLGISASRLSFHLAALEQAGLITARKESRNVFYAADFAGIGQTFGYLLNDCCLDHPEVRECCRSRRPAGVCSGTGTTPPLIIPAVSPAREP</sequence>
<dbReference type="OrthoDB" id="9804742at2"/>
<dbReference type="PANTHER" id="PTHR43132">
    <property type="entry name" value="ARSENICAL RESISTANCE OPERON REPRESSOR ARSR-RELATED"/>
    <property type="match status" value="1"/>
</dbReference>
<dbReference type="PRINTS" id="PR00778">
    <property type="entry name" value="HTHARSR"/>
</dbReference>
<dbReference type="SUPFAM" id="SSF46785">
    <property type="entry name" value="Winged helix' DNA-binding domain"/>
    <property type="match status" value="1"/>
</dbReference>
<evidence type="ECO:0000256" key="3">
    <source>
        <dbReference type="ARBA" id="ARBA00023163"/>
    </source>
</evidence>
<dbReference type="Gene3D" id="1.10.10.10">
    <property type="entry name" value="Winged helix-like DNA-binding domain superfamily/Winged helix DNA-binding domain"/>
    <property type="match status" value="1"/>
</dbReference>
<dbReference type="InterPro" id="IPR011991">
    <property type="entry name" value="ArsR-like_HTH"/>
</dbReference>
<dbReference type="Pfam" id="PF12840">
    <property type="entry name" value="HTH_20"/>
    <property type="match status" value="1"/>
</dbReference>
<evidence type="ECO:0000256" key="1">
    <source>
        <dbReference type="ARBA" id="ARBA00023015"/>
    </source>
</evidence>
<name>A0A6L8VD12_9RHOB</name>
<dbReference type="InterPro" id="IPR051011">
    <property type="entry name" value="Metal_resp_trans_reg"/>
</dbReference>
<dbReference type="InterPro" id="IPR036388">
    <property type="entry name" value="WH-like_DNA-bd_sf"/>
</dbReference>
<gene>
    <name evidence="5" type="ORF">GS660_03675</name>
</gene>
<evidence type="ECO:0000256" key="2">
    <source>
        <dbReference type="ARBA" id="ARBA00023125"/>
    </source>
</evidence>
<keyword evidence="3" id="KW-0804">Transcription</keyword>
<feature type="domain" description="HTH arsR-type" evidence="4">
    <location>
        <begin position="1"/>
        <end position="95"/>
    </location>
</feature>
<dbReference type="InterPro" id="IPR036390">
    <property type="entry name" value="WH_DNA-bd_sf"/>
</dbReference>
<evidence type="ECO:0000313" key="6">
    <source>
        <dbReference type="Proteomes" id="UP000477083"/>
    </source>
</evidence>
<protein>
    <submittedName>
        <fullName evidence="5">Metalloregulator ArsR/SmtB family transcription factor</fullName>
    </submittedName>
</protein>